<protein>
    <submittedName>
        <fullName evidence="2">Tyrosine-type recombinase/integrase</fullName>
    </submittedName>
</protein>
<dbReference type="CDD" id="cd00397">
    <property type="entry name" value="DNA_BRE_C"/>
    <property type="match status" value="1"/>
</dbReference>
<dbReference type="Pfam" id="PF00589">
    <property type="entry name" value="Phage_integrase"/>
    <property type="match status" value="1"/>
</dbReference>
<dbReference type="Proteomes" id="UP000743001">
    <property type="component" value="Unassembled WGS sequence"/>
</dbReference>
<dbReference type="EMBL" id="JAHLQJ010000007">
    <property type="protein sequence ID" value="MBU5672134.1"/>
    <property type="molecule type" value="Genomic_DNA"/>
</dbReference>
<dbReference type="PROSITE" id="PS51898">
    <property type="entry name" value="TYR_RECOMBINASE"/>
    <property type="match status" value="1"/>
</dbReference>
<comment type="caution">
    <text evidence="2">The sequence shown here is derived from an EMBL/GenBank/DDBJ whole genome shotgun (WGS) entry which is preliminary data.</text>
</comment>
<evidence type="ECO:0000313" key="2">
    <source>
        <dbReference type="EMBL" id="MBU5672134.1"/>
    </source>
</evidence>
<proteinExistence type="predicted"/>
<organism evidence="2 3">
    <name type="scientific">Paenibacillus brevis</name>
    <dbReference type="NCBI Taxonomy" id="2841508"/>
    <lineage>
        <taxon>Bacteria</taxon>
        <taxon>Bacillati</taxon>
        <taxon>Bacillota</taxon>
        <taxon>Bacilli</taxon>
        <taxon>Bacillales</taxon>
        <taxon>Paenibacillaceae</taxon>
        <taxon>Paenibacillus</taxon>
    </lineage>
</organism>
<dbReference type="PANTHER" id="PTHR30349:SF81">
    <property type="entry name" value="TYROSINE RECOMBINASE XERC"/>
    <property type="match status" value="1"/>
</dbReference>
<reference evidence="2 3" key="1">
    <citation type="submission" date="2021-06" db="EMBL/GenBank/DDBJ databases">
        <authorList>
            <person name="Sun Q."/>
            <person name="Li D."/>
        </authorList>
    </citation>
    <scope>NUCLEOTIDE SEQUENCE [LARGE SCALE GENOMIC DNA]</scope>
    <source>
        <strain evidence="2 3">MSJ-6</strain>
    </source>
</reference>
<feature type="domain" description="Tyr recombinase" evidence="1">
    <location>
        <begin position="123"/>
        <end position="303"/>
    </location>
</feature>
<dbReference type="InterPro" id="IPR050090">
    <property type="entry name" value="Tyrosine_recombinase_XerCD"/>
</dbReference>
<sequence length="326" mass="37427">MRRKCEVPNNESFKLNSDWNATIQLFLQDCKVRNFSKESITRYRKGLEKLSQHLITLQLQLCDLSPTVFKKQVLPSLLDEGLALRTINCNLHIYKSFAQLLYEEGRMTEPFAAEVRLFKLQPSVAHTFTNEHLYSLLTLPDRTTFTGLRNYVMMLTLLDTGIRLKELANLQVTDVLLDEGSLRVNHGKGRKSRLVPIERIAADELKRYLLERGTLNHNFLWVTLDNKPFLPGGIRTMIARYCQSAKIKGIQCSCHTFRHTFAKKYLLNGGDVFTLKSIMGHAHIETTEMYVELFASDLQAQHEKFSPIEHLAEALNLLSESEVNGK</sequence>
<dbReference type="InterPro" id="IPR002104">
    <property type="entry name" value="Integrase_catalytic"/>
</dbReference>
<dbReference type="PANTHER" id="PTHR30349">
    <property type="entry name" value="PHAGE INTEGRASE-RELATED"/>
    <property type="match status" value="1"/>
</dbReference>
<evidence type="ECO:0000313" key="3">
    <source>
        <dbReference type="Proteomes" id="UP000743001"/>
    </source>
</evidence>
<evidence type="ECO:0000259" key="1">
    <source>
        <dbReference type="PROSITE" id="PS51898"/>
    </source>
</evidence>
<keyword evidence="3" id="KW-1185">Reference proteome</keyword>
<name>A0ABS6FPT0_9BACL</name>
<accession>A0ABS6FPT0</accession>
<gene>
    <name evidence="2" type="ORF">KQJ23_09900</name>
</gene>